<keyword evidence="4" id="KW-0378">Hydrolase</keyword>
<dbReference type="PANTHER" id="PTHR11010:SF34">
    <property type="entry name" value="SERINE PROTEASE F56F10.1-RELATED"/>
    <property type="match status" value="1"/>
</dbReference>
<evidence type="ECO:0000256" key="3">
    <source>
        <dbReference type="ARBA" id="ARBA00022729"/>
    </source>
</evidence>
<dbReference type="EMBL" id="UZAH01026610">
    <property type="protein sequence ID" value="VDO83094.1"/>
    <property type="molecule type" value="Genomic_DNA"/>
</dbReference>
<reference evidence="8" key="2">
    <citation type="submission" date="2019-09" db="UniProtKB">
        <authorList>
            <consortium name="WormBaseParasite"/>
        </authorList>
    </citation>
    <scope>IDENTIFICATION</scope>
</reference>
<keyword evidence="7" id="KW-1185">Reference proteome</keyword>
<reference evidence="6 7" key="1">
    <citation type="submission" date="2018-11" db="EMBL/GenBank/DDBJ databases">
        <authorList>
            <consortium name="Pathogen Informatics"/>
        </authorList>
    </citation>
    <scope>NUCLEOTIDE SEQUENCE [LARGE SCALE GENOMIC DNA]</scope>
</reference>
<accession>A0A3P7ZGA5</accession>
<evidence type="ECO:0000256" key="5">
    <source>
        <dbReference type="ARBA" id="ARBA00023180"/>
    </source>
</evidence>
<evidence type="ECO:0000313" key="6">
    <source>
        <dbReference type="EMBL" id="VDO83094.1"/>
    </source>
</evidence>
<keyword evidence="2" id="KW-0645">Protease</keyword>
<dbReference type="Proteomes" id="UP000050761">
    <property type="component" value="Unassembled WGS sequence"/>
</dbReference>
<dbReference type="InterPro" id="IPR029058">
    <property type="entry name" value="AB_hydrolase_fold"/>
</dbReference>
<dbReference type="Pfam" id="PF05577">
    <property type="entry name" value="Peptidase_S28"/>
    <property type="match status" value="1"/>
</dbReference>
<protein>
    <submittedName>
        <fullName evidence="8">Peptidase S28</fullName>
    </submittedName>
</protein>
<dbReference type="GO" id="GO:0006508">
    <property type="term" value="P:proteolysis"/>
    <property type="evidence" value="ECO:0007669"/>
    <property type="project" value="UniProtKB-KW"/>
</dbReference>
<dbReference type="GO" id="GO:0008239">
    <property type="term" value="F:dipeptidyl-peptidase activity"/>
    <property type="evidence" value="ECO:0007669"/>
    <property type="project" value="TreeGrafter"/>
</dbReference>
<dbReference type="PANTHER" id="PTHR11010">
    <property type="entry name" value="PROTEASE S28 PRO-X CARBOXYPEPTIDASE-RELATED"/>
    <property type="match status" value="1"/>
</dbReference>
<dbReference type="InterPro" id="IPR008758">
    <property type="entry name" value="Peptidase_S28"/>
</dbReference>
<comment type="similarity">
    <text evidence="1">Belongs to the peptidase S28 family.</text>
</comment>
<evidence type="ECO:0000256" key="1">
    <source>
        <dbReference type="ARBA" id="ARBA00011079"/>
    </source>
</evidence>
<gene>
    <name evidence="6" type="ORF">HPBE_LOCUS9979</name>
</gene>
<dbReference type="WBParaSite" id="HPBE_0000997801-mRNA-1">
    <property type="protein sequence ID" value="HPBE_0000997801-mRNA-1"/>
    <property type="gene ID" value="HPBE_0000997801"/>
</dbReference>
<dbReference type="AlphaFoldDB" id="A0A183FQG8"/>
<sequence length="174" mass="19539">FAVDHIYNISSNTCCQFQRFQYNPKFYNATSGIVFLMIGGEGSISPPGDKWVRDESITMMQWAKMYGAAAFQLEHRFYGPPDAQALQLLTIDQALEDIKEFARQMNEKYFGGTSTKWITFGGSYPGALSAFYRETYPKLSIGAVATSAPVNLFVDYYGMASNSPPTSIHQRETF</sequence>
<evidence type="ECO:0000256" key="2">
    <source>
        <dbReference type="ARBA" id="ARBA00022670"/>
    </source>
</evidence>
<dbReference type="OrthoDB" id="1735038at2759"/>
<proteinExistence type="inferred from homology"/>
<dbReference type="SUPFAM" id="SSF53474">
    <property type="entry name" value="alpha/beta-Hydrolases"/>
    <property type="match status" value="1"/>
</dbReference>
<name>A0A183FQG8_HELPZ</name>
<accession>A0A183FQG8</accession>
<keyword evidence="5" id="KW-0325">Glycoprotein</keyword>
<evidence type="ECO:0000313" key="7">
    <source>
        <dbReference type="Proteomes" id="UP000050761"/>
    </source>
</evidence>
<keyword evidence="3" id="KW-0732">Signal</keyword>
<dbReference type="Gene3D" id="3.40.50.1820">
    <property type="entry name" value="alpha/beta hydrolase"/>
    <property type="match status" value="1"/>
</dbReference>
<evidence type="ECO:0000313" key="8">
    <source>
        <dbReference type="WBParaSite" id="HPBE_0000997801-mRNA-1"/>
    </source>
</evidence>
<evidence type="ECO:0000256" key="4">
    <source>
        <dbReference type="ARBA" id="ARBA00022801"/>
    </source>
</evidence>
<organism evidence="7 8">
    <name type="scientific">Heligmosomoides polygyrus</name>
    <name type="common">Parasitic roundworm</name>
    <dbReference type="NCBI Taxonomy" id="6339"/>
    <lineage>
        <taxon>Eukaryota</taxon>
        <taxon>Metazoa</taxon>
        <taxon>Ecdysozoa</taxon>
        <taxon>Nematoda</taxon>
        <taxon>Chromadorea</taxon>
        <taxon>Rhabditida</taxon>
        <taxon>Rhabditina</taxon>
        <taxon>Rhabditomorpha</taxon>
        <taxon>Strongyloidea</taxon>
        <taxon>Heligmosomidae</taxon>
        <taxon>Heligmosomoides</taxon>
    </lineage>
</organism>
<dbReference type="GO" id="GO:0070008">
    <property type="term" value="F:serine-type exopeptidase activity"/>
    <property type="evidence" value="ECO:0007669"/>
    <property type="project" value="InterPro"/>
</dbReference>